<name>A0A194PZT5_PAPXU</name>
<reference evidence="1 2" key="1">
    <citation type="journal article" date="2015" name="Nat. Commun.">
        <title>Outbred genome sequencing and CRISPR/Cas9 gene editing in butterflies.</title>
        <authorList>
            <person name="Li X."/>
            <person name="Fan D."/>
            <person name="Zhang W."/>
            <person name="Liu G."/>
            <person name="Zhang L."/>
            <person name="Zhao L."/>
            <person name="Fang X."/>
            <person name="Chen L."/>
            <person name="Dong Y."/>
            <person name="Chen Y."/>
            <person name="Ding Y."/>
            <person name="Zhao R."/>
            <person name="Feng M."/>
            <person name="Zhu Y."/>
            <person name="Feng Y."/>
            <person name="Jiang X."/>
            <person name="Zhu D."/>
            <person name="Xiang H."/>
            <person name="Feng X."/>
            <person name="Li S."/>
            <person name="Wang J."/>
            <person name="Zhang G."/>
            <person name="Kronforst M.R."/>
            <person name="Wang W."/>
        </authorList>
    </citation>
    <scope>NUCLEOTIDE SEQUENCE [LARGE SCALE GENOMIC DNA]</scope>
    <source>
        <strain evidence="1">Ya'a_city_454_Px</strain>
        <tissue evidence="1">Whole body</tissue>
    </source>
</reference>
<dbReference type="Proteomes" id="UP000053268">
    <property type="component" value="Unassembled WGS sequence"/>
</dbReference>
<evidence type="ECO:0000313" key="1">
    <source>
        <dbReference type="EMBL" id="KPI98548.1"/>
    </source>
</evidence>
<protein>
    <submittedName>
        <fullName evidence="1">Uncharacterized protein</fullName>
    </submittedName>
</protein>
<evidence type="ECO:0000313" key="2">
    <source>
        <dbReference type="Proteomes" id="UP000053268"/>
    </source>
</evidence>
<gene>
    <name evidence="1" type="ORF">RR46_03700</name>
</gene>
<organism evidence="1 2">
    <name type="scientific">Papilio xuthus</name>
    <name type="common">Asian swallowtail butterfly</name>
    <dbReference type="NCBI Taxonomy" id="66420"/>
    <lineage>
        <taxon>Eukaryota</taxon>
        <taxon>Metazoa</taxon>
        <taxon>Ecdysozoa</taxon>
        <taxon>Arthropoda</taxon>
        <taxon>Hexapoda</taxon>
        <taxon>Insecta</taxon>
        <taxon>Pterygota</taxon>
        <taxon>Neoptera</taxon>
        <taxon>Endopterygota</taxon>
        <taxon>Lepidoptera</taxon>
        <taxon>Glossata</taxon>
        <taxon>Ditrysia</taxon>
        <taxon>Papilionoidea</taxon>
        <taxon>Papilionidae</taxon>
        <taxon>Papilioninae</taxon>
        <taxon>Papilio</taxon>
    </lineage>
</organism>
<dbReference type="AlphaFoldDB" id="A0A194PZT5"/>
<proteinExistence type="predicted"/>
<keyword evidence="2" id="KW-1185">Reference proteome</keyword>
<accession>A0A194PZT5</accession>
<sequence>MAGSISKVECDTKMAGDEVPSKKLKLTDNGPLKRTVATMCGAWRPEEEDGGLILVFRDRKPCLSPDPERECDYPENIEDFWLATFQSDDDDQERIYYSSVPSIPLCRAVTSRSVGALLIQSSNVNEMLTRHFIQPTQMLPPFHQTKMKENRNEQTFY</sequence>
<dbReference type="EMBL" id="KQ459584">
    <property type="protein sequence ID" value="KPI98548.1"/>
    <property type="molecule type" value="Genomic_DNA"/>
</dbReference>